<reference evidence="3" key="1">
    <citation type="submission" date="2021-12" db="EMBL/GenBank/DDBJ databases">
        <title>Novel species in genus Dyadobacter.</title>
        <authorList>
            <person name="Ma C."/>
        </authorList>
    </citation>
    <scope>NUCLEOTIDE SEQUENCE</scope>
    <source>
        <strain evidence="3">LJ419</strain>
    </source>
</reference>
<dbReference type="PANTHER" id="PTHR43477:SF1">
    <property type="entry name" value="DIHYDROANTICAPSIN 7-DEHYDROGENASE"/>
    <property type="match status" value="1"/>
</dbReference>
<dbReference type="PANTHER" id="PTHR43477">
    <property type="entry name" value="DIHYDROANTICAPSIN 7-DEHYDROGENASE"/>
    <property type="match status" value="1"/>
</dbReference>
<dbReference type="EMBL" id="JAJTTC010000002">
    <property type="protein sequence ID" value="MCF0062564.1"/>
    <property type="molecule type" value="Genomic_DNA"/>
</dbReference>
<dbReference type="Proteomes" id="UP001139000">
    <property type="component" value="Unassembled WGS sequence"/>
</dbReference>
<sequence>MENQINSLLAGKRVVILGGSSGIGMATAQAAAAEGAEVIIVSGTPQRIEQALQTLPATAQGHAADLRQEENIKNAFQAIGRFDHLVYTAGENLTLNTIDGTELADAQRFFILRFWSAFAAVKYGAQLINAGGSITLTSGTANARPGKGWSVASSICGAVEGFVRAMAVELAPVRVNSVVPGVVKTNLWGAMSEQDREGLYNSMGESYLVKRVGEANDIAQAHLYLMKQQFGTGQNLVIDGGGLLV</sequence>
<dbReference type="RefSeq" id="WP_234655665.1">
    <property type="nucleotide sequence ID" value="NZ_CP094997.1"/>
</dbReference>
<evidence type="ECO:0000313" key="4">
    <source>
        <dbReference type="Proteomes" id="UP001139000"/>
    </source>
</evidence>
<accession>A0A9X1PM97</accession>
<comment type="similarity">
    <text evidence="1">Belongs to the short-chain dehydrogenases/reductases (SDR) family.</text>
</comment>
<dbReference type="Gene3D" id="3.40.50.720">
    <property type="entry name" value="NAD(P)-binding Rossmann-like Domain"/>
    <property type="match status" value="1"/>
</dbReference>
<evidence type="ECO:0000313" key="3">
    <source>
        <dbReference type="EMBL" id="MCF0062564.1"/>
    </source>
</evidence>
<dbReference type="AlphaFoldDB" id="A0A9X1PM97"/>
<proteinExistence type="inferred from homology"/>
<organism evidence="3 4">
    <name type="scientific">Dyadobacter chenwenxiniae</name>
    <dbReference type="NCBI Taxonomy" id="2906456"/>
    <lineage>
        <taxon>Bacteria</taxon>
        <taxon>Pseudomonadati</taxon>
        <taxon>Bacteroidota</taxon>
        <taxon>Cytophagia</taxon>
        <taxon>Cytophagales</taxon>
        <taxon>Spirosomataceae</taxon>
        <taxon>Dyadobacter</taxon>
    </lineage>
</organism>
<dbReference type="InterPro" id="IPR036291">
    <property type="entry name" value="NAD(P)-bd_dom_sf"/>
</dbReference>
<dbReference type="GO" id="GO:0016491">
    <property type="term" value="F:oxidoreductase activity"/>
    <property type="evidence" value="ECO:0007669"/>
    <property type="project" value="UniProtKB-KW"/>
</dbReference>
<dbReference type="InterPro" id="IPR051122">
    <property type="entry name" value="SDR_DHRS6-like"/>
</dbReference>
<evidence type="ECO:0000256" key="1">
    <source>
        <dbReference type="ARBA" id="ARBA00006484"/>
    </source>
</evidence>
<gene>
    <name evidence="3" type="ORF">LXM26_13740</name>
</gene>
<comment type="caution">
    <text evidence="3">The sequence shown here is derived from an EMBL/GenBank/DDBJ whole genome shotgun (WGS) entry which is preliminary data.</text>
</comment>
<dbReference type="PRINTS" id="PR00081">
    <property type="entry name" value="GDHRDH"/>
</dbReference>
<dbReference type="InterPro" id="IPR002347">
    <property type="entry name" value="SDR_fam"/>
</dbReference>
<dbReference type="Pfam" id="PF13561">
    <property type="entry name" value="adh_short_C2"/>
    <property type="match status" value="1"/>
</dbReference>
<keyword evidence="2" id="KW-0560">Oxidoreductase</keyword>
<name>A0A9X1PM97_9BACT</name>
<keyword evidence="4" id="KW-1185">Reference proteome</keyword>
<evidence type="ECO:0000256" key="2">
    <source>
        <dbReference type="ARBA" id="ARBA00023002"/>
    </source>
</evidence>
<dbReference type="SUPFAM" id="SSF51735">
    <property type="entry name" value="NAD(P)-binding Rossmann-fold domains"/>
    <property type="match status" value="1"/>
</dbReference>
<protein>
    <submittedName>
        <fullName evidence="3">SDR family oxidoreductase</fullName>
    </submittedName>
</protein>